<keyword evidence="4" id="KW-0813">Transport</keyword>
<dbReference type="GO" id="GO:0015184">
    <property type="term" value="F:L-cystine transmembrane transporter activity"/>
    <property type="evidence" value="ECO:0007669"/>
    <property type="project" value="TreeGrafter"/>
</dbReference>
<dbReference type="Gene3D" id="1.10.3860.10">
    <property type="entry name" value="Sodium:dicarboxylate symporter"/>
    <property type="match status" value="1"/>
</dbReference>
<dbReference type="Proteomes" id="UP000070092">
    <property type="component" value="Unassembled WGS sequence"/>
</dbReference>
<comment type="caution">
    <text evidence="11">The sequence shown here is derived from an EMBL/GenBank/DDBJ whole genome shotgun (WGS) entry which is preliminary data.</text>
</comment>
<evidence type="ECO:0000256" key="4">
    <source>
        <dbReference type="ARBA" id="ARBA00022448"/>
    </source>
</evidence>
<feature type="transmembrane region" description="Helical" evidence="10">
    <location>
        <begin position="89"/>
        <end position="117"/>
    </location>
</feature>
<evidence type="ECO:0000256" key="10">
    <source>
        <dbReference type="SAM" id="Phobius"/>
    </source>
</evidence>
<evidence type="ECO:0000256" key="3">
    <source>
        <dbReference type="ARBA" id="ARBA00022031"/>
    </source>
</evidence>
<dbReference type="EMBL" id="LRPO01000043">
    <property type="protein sequence ID" value="KWZ80645.1"/>
    <property type="molecule type" value="Genomic_DNA"/>
</dbReference>
<dbReference type="InterPro" id="IPR036458">
    <property type="entry name" value="Na:dicarbo_symporter_sf"/>
</dbReference>
<dbReference type="GO" id="GO:0005886">
    <property type="term" value="C:plasma membrane"/>
    <property type="evidence" value="ECO:0007669"/>
    <property type="project" value="TreeGrafter"/>
</dbReference>
<evidence type="ECO:0000256" key="1">
    <source>
        <dbReference type="ARBA" id="ARBA00004141"/>
    </source>
</evidence>
<feature type="transmembrane region" description="Helical" evidence="10">
    <location>
        <begin position="38"/>
        <end position="58"/>
    </location>
</feature>
<keyword evidence="5 10" id="KW-0812">Transmembrane</keyword>
<dbReference type="SUPFAM" id="SSF118215">
    <property type="entry name" value="Proton glutamate symport protein"/>
    <property type="match status" value="1"/>
</dbReference>
<evidence type="ECO:0000256" key="8">
    <source>
        <dbReference type="ARBA" id="ARBA00031293"/>
    </source>
</evidence>
<protein>
    <recommendedName>
        <fullName evidence="3">L-cystine uptake protein TcyP</fullName>
    </recommendedName>
    <alternativeName>
        <fullName evidence="8">Transporter of cystine TcyP</fullName>
    </alternativeName>
</protein>
<reference evidence="11 12" key="1">
    <citation type="submission" date="2016-01" db="EMBL/GenBank/DDBJ databases">
        <authorList>
            <person name="Oliw E.H."/>
        </authorList>
    </citation>
    <scope>NUCLEOTIDE SEQUENCE [LARGE SCALE GENOMIC DNA]</scope>
    <source>
        <strain evidence="11 12">MJR8628B</strain>
    </source>
</reference>
<evidence type="ECO:0000256" key="9">
    <source>
        <dbReference type="SAM" id="MobiDB-lite"/>
    </source>
</evidence>
<sequence length="542" mass="56620">MLFRPLLYGESMESRAVPHLYQASRRHDTKGDDMSDTAWNWVALGATVVLFAGLAYLSIRKKAGFSVRVLIATVLGIVVGIAFKGHTDYVAAFGSVWSNAIAAIVVPLLLFSVIAAITNLGESLKLRNIGIKTVVFLLINTLTAALITLGLALLFRVGEGFKFTLPTDYQQREVPAVLDTIVALFPTNLVQNWYSNQVVPVVIFAILVAVAYNSAAKTAKGAAAVKPFKAFVDAGNVVLSKATQIVVGFTPYAVLALIAAAVSNSDVAALLPLVTVLVVAYVAMILQLFIVQPLILSVTTRLSPIPFFKAYWPTGVVAFTSESSIGTIPVTVRNLRSNGVPGDIASFVASLGANLGMPGCAGVWPVLLAVFAVNAQGISYSPAQFLFLVVLALLVSIGTVGVPGTATITATSLFAAAGLPIPFIAISQPISQIVDMGRTALNVAGAANTAVIVAATEKDLDKDLYYGRKEFEDEDASEDEDAVAAAQPEAKAPVEAPAAGKPSGLGAVKGASSANLLNFSPASALEGTGEEQCGIKPSRKKD</sequence>
<dbReference type="Pfam" id="PF00375">
    <property type="entry name" value="SDF"/>
    <property type="match status" value="1"/>
</dbReference>
<feature type="region of interest" description="Disordered" evidence="9">
    <location>
        <begin position="472"/>
        <end position="505"/>
    </location>
</feature>
<gene>
    <name evidence="11" type="ORF">HMPREF3196_01643</name>
</gene>
<dbReference type="AlphaFoldDB" id="A0A133KMA1"/>
<dbReference type="PANTHER" id="PTHR42865">
    <property type="entry name" value="PROTON/GLUTAMATE-ASPARTATE SYMPORTER"/>
    <property type="match status" value="1"/>
</dbReference>
<feature type="transmembrane region" description="Helical" evidence="10">
    <location>
        <begin position="344"/>
        <end position="373"/>
    </location>
</feature>
<feature type="region of interest" description="Disordered" evidence="9">
    <location>
        <begin position="519"/>
        <end position="542"/>
    </location>
</feature>
<dbReference type="PRINTS" id="PR00173">
    <property type="entry name" value="EDTRNSPORT"/>
</dbReference>
<feature type="compositionally biased region" description="Low complexity" evidence="9">
    <location>
        <begin position="483"/>
        <end position="502"/>
    </location>
</feature>
<feature type="transmembrane region" description="Helical" evidence="10">
    <location>
        <begin position="193"/>
        <end position="212"/>
    </location>
</feature>
<feature type="transmembrane region" description="Helical" evidence="10">
    <location>
        <begin position="129"/>
        <end position="155"/>
    </location>
</feature>
<comment type="subcellular location">
    <subcellularLocation>
        <location evidence="1">Membrane</location>
        <topology evidence="1">Multi-pass membrane protein</topology>
    </subcellularLocation>
</comment>
<feature type="transmembrane region" description="Helical" evidence="10">
    <location>
        <begin position="408"/>
        <end position="426"/>
    </location>
</feature>
<keyword evidence="6 10" id="KW-1133">Transmembrane helix</keyword>
<dbReference type="PATRIC" id="fig|1681.53.peg.1612"/>
<feature type="compositionally biased region" description="Acidic residues" evidence="9">
    <location>
        <begin position="472"/>
        <end position="482"/>
    </location>
</feature>
<evidence type="ECO:0000256" key="6">
    <source>
        <dbReference type="ARBA" id="ARBA00022989"/>
    </source>
</evidence>
<evidence type="ECO:0000256" key="7">
    <source>
        <dbReference type="ARBA" id="ARBA00023136"/>
    </source>
</evidence>
<keyword evidence="7 10" id="KW-0472">Membrane</keyword>
<name>A0A133KMA1_BIFBI</name>
<dbReference type="InterPro" id="IPR001991">
    <property type="entry name" value="Na-dicarboxylate_symporter"/>
</dbReference>
<accession>A0A133KMA1</accession>
<feature type="transmembrane region" description="Helical" evidence="10">
    <location>
        <begin position="269"/>
        <end position="290"/>
    </location>
</feature>
<feature type="transmembrane region" description="Helical" evidence="10">
    <location>
        <begin position="245"/>
        <end position="263"/>
    </location>
</feature>
<dbReference type="GO" id="GO:0015293">
    <property type="term" value="F:symporter activity"/>
    <property type="evidence" value="ECO:0007669"/>
    <property type="project" value="InterPro"/>
</dbReference>
<dbReference type="PANTHER" id="PTHR42865:SF5">
    <property type="entry name" value="L-CYSTINE TRANSPORTER TCYP"/>
    <property type="match status" value="1"/>
</dbReference>
<evidence type="ECO:0000256" key="2">
    <source>
        <dbReference type="ARBA" id="ARBA00006148"/>
    </source>
</evidence>
<evidence type="ECO:0000313" key="12">
    <source>
        <dbReference type="Proteomes" id="UP000070092"/>
    </source>
</evidence>
<proteinExistence type="inferred from homology"/>
<feature type="transmembrane region" description="Helical" evidence="10">
    <location>
        <begin position="385"/>
        <end position="402"/>
    </location>
</feature>
<evidence type="ECO:0000256" key="5">
    <source>
        <dbReference type="ARBA" id="ARBA00022692"/>
    </source>
</evidence>
<evidence type="ECO:0000313" key="11">
    <source>
        <dbReference type="EMBL" id="KWZ80645.1"/>
    </source>
</evidence>
<comment type="similarity">
    <text evidence="2">Belongs to the dicarboxylate/amino acid:cation symporter (DAACS) (TC 2.A.23) family.</text>
</comment>
<feature type="transmembrane region" description="Helical" evidence="10">
    <location>
        <begin position="65"/>
        <end position="83"/>
    </location>
</feature>
<organism evidence="11 12">
    <name type="scientific">Bifidobacterium bifidum</name>
    <dbReference type="NCBI Taxonomy" id="1681"/>
    <lineage>
        <taxon>Bacteria</taxon>
        <taxon>Bacillati</taxon>
        <taxon>Actinomycetota</taxon>
        <taxon>Actinomycetes</taxon>
        <taxon>Bifidobacteriales</taxon>
        <taxon>Bifidobacteriaceae</taxon>
        <taxon>Bifidobacterium</taxon>
    </lineage>
</organism>